<comment type="caution">
    <text evidence="1">The sequence shown here is derived from an EMBL/GenBank/DDBJ whole genome shotgun (WGS) entry which is preliminary data.</text>
</comment>
<name>A0A919VFH6_9CLOT</name>
<protein>
    <submittedName>
        <fullName evidence="1">Uncharacterized protein</fullName>
    </submittedName>
</protein>
<reference evidence="1" key="1">
    <citation type="submission" date="2021-03" db="EMBL/GenBank/DDBJ databases">
        <title>Taxonomic study of Clostridium polyendosporum from meadow-gley soil under rice.</title>
        <authorList>
            <person name="Kobayashi H."/>
            <person name="Tanizawa Y."/>
            <person name="Yagura M."/>
        </authorList>
    </citation>
    <scope>NUCLEOTIDE SEQUENCE</scope>
    <source>
        <strain evidence="1">JCM 30710</strain>
    </source>
</reference>
<accession>A0A919VFH6</accession>
<sequence length="178" mass="20552">MGFTKKDILSVKNEMENAINSVFSSTGITSYPSKLKSLINLLQNNRVLNVLTTPYFKANINFKDIEIERGDNQLELVLPEDTNKKIAFVLQKLKAIIESNNSDEIYDYTYNIYSHRSYVENIYKWNMEILKPSLDEILNSIDRLIKTDSKEKVYIDIRVSSIVNKNNVYINNSSNVAI</sequence>
<dbReference type="EMBL" id="BOPZ01000001">
    <property type="protein sequence ID" value="GIM27511.1"/>
    <property type="molecule type" value="Genomic_DNA"/>
</dbReference>
<proteinExistence type="predicted"/>
<evidence type="ECO:0000313" key="1">
    <source>
        <dbReference type="EMBL" id="GIM27511.1"/>
    </source>
</evidence>
<keyword evidence="2" id="KW-1185">Reference proteome</keyword>
<gene>
    <name evidence="1" type="ORF">CPJCM30710_01770</name>
</gene>
<organism evidence="1 2">
    <name type="scientific">Clostridium polyendosporum</name>
    <dbReference type="NCBI Taxonomy" id="69208"/>
    <lineage>
        <taxon>Bacteria</taxon>
        <taxon>Bacillati</taxon>
        <taxon>Bacillota</taxon>
        <taxon>Clostridia</taxon>
        <taxon>Eubacteriales</taxon>
        <taxon>Clostridiaceae</taxon>
        <taxon>Clostridium</taxon>
    </lineage>
</organism>
<dbReference type="AlphaFoldDB" id="A0A919VFH6"/>
<dbReference type="Proteomes" id="UP000679179">
    <property type="component" value="Unassembled WGS sequence"/>
</dbReference>
<evidence type="ECO:0000313" key="2">
    <source>
        <dbReference type="Proteomes" id="UP000679179"/>
    </source>
</evidence>
<dbReference type="RefSeq" id="WP_212902268.1">
    <property type="nucleotide sequence ID" value="NZ_BOPZ01000001.1"/>
</dbReference>